<gene>
    <name evidence="1" type="ORF">PHYSODRAFT_301495</name>
</gene>
<evidence type="ECO:0000313" key="1">
    <source>
        <dbReference type="EMBL" id="EGZ14477.1"/>
    </source>
</evidence>
<dbReference type="EMBL" id="JH159155">
    <property type="protein sequence ID" value="EGZ14477.1"/>
    <property type="molecule type" value="Genomic_DNA"/>
</dbReference>
<dbReference type="InParanoid" id="G4ZJZ5"/>
<keyword evidence="2" id="KW-1185">Reference proteome</keyword>
<evidence type="ECO:0000313" key="2">
    <source>
        <dbReference type="Proteomes" id="UP000002640"/>
    </source>
</evidence>
<dbReference type="Proteomes" id="UP000002640">
    <property type="component" value="Unassembled WGS sequence"/>
</dbReference>
<name>G4ZJZ5_PHYSP</name>
<sequence length="157" mass="17274">MWAPLALFDTYGVLSTAARCKGASAASIARQAVQFNANAHAVQCSAGVLNNNLSTPSPNKIPHNSRQSMQMSVKPEPSCFQYPFLRVLAAFGWTAHNESFGVLLTYMFRRCDRMGRLFSGTSTGAYGRRWPGQYTEDTVLVASRKLRLATPGGPRRR</sequence>
<dbReference type="GeneID" id="20642023"/>
<reference evidence="1 2" key="1">
    <citation type="journal article" date="2006" name="Science">
        <title>Phytophthora genome sequences uncover evolutionary origins and mechanisms of pathogenesis.</title>
        <authorList>
            <person name="Tyler B.M."/>
            <person name="Tripathy S."/>
            <person name="Zhang X."/>
            <person name="Dehal P."/>
            <person name="Jiang R.H."/>
            <person name="Aerts A."/>
            <person name="Arredondo F.D."/>
            <person name="Baxter L."/>
            <person name="Bensasson D."/>
            <person name="Beynon J.L."/>
            <person name="Chapman J."/>
            <person name="Damasceno C.M."/>
            <person name="Dorrance A.E."/>
            <person name="Dou D."/>
            <person name="Dickerman A.W."/>
            <person name="Dubchak I.L."/>
            <person name="Garbelotto M."/>
            <person name="Gijzen M."/>
            <person name="Gordon S.G."/>
            <person name="Govers F."/>
            <person name="Grunwald N.J."/>
            <person name="Huang W."/>
            <person name="Ivors K.L."/>
            <person name="Jones R.W."/>
            <person name="Kamoun S."/>
            <person name="Krampis K."/>
            <person name="Lamour K.H."/>
            <person name="Lee M.K."/>
            <person name="McDonald W.H."/>
            <person name="Medina M."/>
            <person name="Meijer H.J."/>
            <person name="Nordberg E.K."/>
            <person name="Maclean D.J."/>
            <person name="Ospina-Giraldo M.D."/>
            <person name="Morris P.F."/>
            <person name="Phuntumart V."/>
            <person name="Putnam N.H."/>
            <person name="Rash S."/>
            <person name="Rose J.K."/>
            <person name="Sakihama Y."/>
            <person name="Salamov A.A."/>
            <person name="Savidor A."/>
            <person name="Scheuring C.F."/>
            <person name="Smith B.M."/>
            <person name="Sobral B.W."/>
            <person name="Terry A."/>
            <person name="Torto-Alalibo T.A."/>
            <person name="Win J."/>
            <person name="Xu Z."/>
            <person name="Zhang H."/>
            <person name="Grigoriev I.V."/>
            <person name="Rokhsar D.S."/>
            <person name="Boore J.L."/>
        </authorList>
    </citation>
    <scope>NUCLEOTIDE SEQUENCE [LARGE SCALE GENOMIC DNA]</scope>
    <source>
        <strain evidence="1 2">P6497</strain>
    </source>
</reference>
<protein>
    <submittedName>
        <fullName evidence="1">Uncharacterized protein</fullName>
    </submittedName>
</protein>
<dbReference type="RefSeq" id="XP_009528226.1">
    <property type="nucleotide sequence ID" value="XM_009529931.1"/>
</dbReference>
<dbReference type="KEGG" id="psoj:PHYSODRAFT_301495"/>
<proteinExistence type="predicted"/>
<accession>G4ZJZ5</accession>
<dbReference type="AlphaFoldDB" id="G4ZJZ5"/>
<organism evidence="1 2">
    <name type="scientific">Phytophthora sojae (strain P6497)</name>
    <name type="common">Soybean stem and root rot agent</name>
    <name type="synonym">Phytophthora megasperma f. sp. glycines</name>
    <dbReference type="NCBI Taxonomy" id="1094619"/>
    <lineage>
        <taxon>Eukaryota</taxon>
        <taxon>Sar</taxon>
        <taxon>Stramenopiles</taxon>
        <taxon>Oomycota</taxon>
        <taxon>Peronosporomycetes</taxon>
        <taxon>Peronosporales</taxon>
        <taxon>Peronosporaceae</taxon>
        <taxon>Phytophthora</taxon>
    </lineage>
</organism>